<keyword evidence="3" id="KW-1185">Reference proteome</keyword>
<proteinExistence type="predicted"/>
<dbReference type="AlphaFoldDB" id="A0AAV8TC96"/>
<dbReference type="PANTHER" id="PTHR46922:SF3">
    <property type="entry name" value="HEAT SHOCK PROTEIN"/>
    <property type="match status" value="1"/>
</dbReference>
<accession>A0AAV8TC96</accession>
<evidence type="ECO:0000256" key="1">
    <source>
        <dbReference type="SAM" id="Phobius"/>
    </source>
</evidence>
<evidence type="ECO:0000313" key="3">
    <source>
        <dbReference type="Proteomes" id="UP001159364"/>
    </source>
</evidence>
<comment type="caution">
    <text evidence="2">The sequence shown here is derived from an EMBL/GenBank/DDBJ whole genome shotgun (WGS) entry which is preliminary data.</text>
</comment>
<organism evidence="2 3">
    <name type="scientific">Erythroxylum novogranatense</name>
    <dbReference type="NCBI Taxonomy" id="1862640"/>
    <lineage>
        <taxon>Eukaryota</taxon>
        <taxon>Viridiplantae</taxon>
        <taxon>Streptophyta</taxon>
        <taxon>Embryophyta</taxon>
        <taxon>Tracheophyta</taxon>
        <taxon>Spermatophyta</taxon>
        <taxon>Magnoliopsida</taxon>
        <taxon>eudicotyledons</taxon>
        <taxon>Gunneridae</taxon>
        <taxon>Pentapetalae</taxon>
        <taxon>rosids</taxon>
        <taxon>fabids</taxon>
        <taxon>Malpighiales</taxon>
        <taxon>Erythroxylaceae</taxon>
        <taxon>Erythroxylum</taxon>
    </lineage>
</organism>
<name>A0AAV8TC96_9ROSI</name>
<dbReference type="PANTHER" id="PTHR46922">
    <property type="entry name" value="DHHA1 DOMAIN PROTEIN"/>
    <property type="match status" value="1"/>
</dbReference>
<keyword evidence="1" id="KW-1133">Transmembrane helix</keyword>
<sequence>MEKTREEKNSTLVLYNYPSFSGAFSALFAHRVILDFLGSLGFTSAISRQSKCKVIGFDHRKSTLKMVSSIEDLPEKVKVFVDVERSNCSVMYEHFTSKLVNLKSGSVSYIWSLPDITTFNVGLNEKRTMVNCFTNMHFYGELLAMNAIDLISKGKSYISYGEDVGVKADGHSYLSGEIAVVYWQRNNLKMCLRTIYSATDTFEAYGGGGSSSSNSFIIKMDEYNQWLSI</sequence>
<reference evidence="2 3" key="1">
    <citation type="submission" date="2021-09" db="EMBL/GenBank/DDBJ databases">
        <title>Genomic insights and catalytic innovation underlie evolution of tropane alkaloids biosynthesis.</title>
        <authorList>
            <person name="Wang Y.-J."/>
            <person name="Tian T."/>
            <person name="Huang J.-P."/>
            <person name="Huang S.-X."/>
        </authorList>
    </citation>
    <scope>NUCLEOTIDE SEQUENCE [LARGE SCALE GENOMIC DNA]</scope>
    <source>
        <strain evidence="2">KIB-2018</strain>
        <tissue evidence="2">Leaf</tissue>
    </source>
</reference>
<keyword evidence="1" id="KW-0812">Transmembrane</keyword>
<dbReference type="Proteomes" id="UP001159364">
    <property type="component" value="Linkage Group LG05"/>
</dbReference>
<protein>
    <submittedName>
        <fullName evidence="2">Uncharacterized protein</fullName>
    </submittedName>
</protein>
<evidence type="ECO:0000313" key="2">
    <source>
        <dbReference type="EMBL" id="KAJ8764411.1"/>
    </source>
</evidence>
<feature type="transmembrane region" description="Helical" evidence="1">
    <location>
        <begin position="20"/>
        <end position="43"/>
    </location>
</feature>
<gene>
    <name evidence="2" type="ORF">K2173_006151</name>
</gene>
<keyword evidence="1" id="KW-0472">Membrane</keyword>
<dbReference type="EMBL" id="JAIWQS010000005">
    <property type="protein sequence ID" value="KAJ8764411.1"/>
    <property type="molecule type" value="Genomic_DNA"/>
</dbReference>